<reference evidence="2 3" key="1">
    <citation type="submission" date="2019-04" db="EMBL/GenBank/DDBJ databases">
        <title>Natronospirillum operosus gen. nov., sp. nov., a haloalkaliphilic satellite isolated from decaying biomass of laboratory culture of cyanobacterium Geitlerinema sp. and proposal of Natronospirillaceae fam. nov. and Saccharospirillaceae fam. nov.</title>
        <authorList>
            <person name="Kevbrin V."/>
            <person name="Boltyanskaya Y."/>
            <person name="Koziaeva V."/>
            <person name="Grouzdev D.S."/>
            <person name="Park M."/>
            <person name="Cho J."/>
        </authorList>
    </citation>
    <scope>NUCLEOTIDE SEQUENCE [LARGE SCALE GENOMIC DNA]</scope>
    <source>
        <strain evidence="2 3">G-116</strain>
    </source>
</reference>
<dbReference type="AlphaFoldDB" id="A0A4Z0WCE6"/>
<feature type="domain" description="PLD phosphodiesterase" evidence="1">
    <location>
        <begin position="219"/>
        <end position="246"/>
    </location>
</feature>
<dbReference type="SMART" id="SM00155">
    <property type="entry name" value="PLDc"/>
    <property type="match status" value="2"/>
</dbReference>
<dbReference type="PROSITE" id="PS50035">
    <property type="entry name" value="PLD"/>
    <property type="match status" value="2"/>
</dbReference>
<dbReference type="PANTHER" id="PTHR21248">
    <property type="entry name" value="CARDIOLIPIN SYNTHASE"/>
    <property type="match status" value="1"/>
</dbReference>
<protein>
    <submittedName>
        <fullName evidence="2">Phospholipase D family protein</fullName>
    </submittedName>
</protein>
<feature type="domain" description="PLD phosphodiesterase" evidence="1">
    <location>
        <begin position="449"/>
        <end position="476"/>
    </location>
</feature>
<proteinExistence type="predicted"/>
<gene>
    <name evidence="2" type="ORF">E4656_14265</name>
</gene>
<dbReference type="SUPFAM" id="SSF56024">
    <property type="entry name" value="Phospholipase D/nuclease"/>
    <property type="match status" value="2"/>
</dbReference>
<dbReference type="CDD" id="cd09113">
    <property type="entry name" value="PLDc_ymdC_like_2"/>
    <property type="match status" value="1"/>
</dbReference>
<organism evidence="2 3">
    <name type="scientific">Natronospirillum operosum</name>
    <dbReference type="NCBI Taxonomy" id="2759953"/>
    <lineage>
        <taxon>Bacteria</taxon>
        <taxon>Pseudomonadati</taxon>
        <taxon>Pseudomonadota</taxon>
        <taxon>Gammaproteobacteria</taxon>
        <taxon>Oceanospirillales</taxon>
        <taxon>Natronospirillaceae</taxon>
        <taxon>Natronospirillum</taxon>
    </lineage>
</organism>
<evidence type="ECO:0000259" key="1">
    <source>
        <dbReference type="PROSITE" id="PS50035"/>
    </source>
</evidence>
<dbReference type="GO" id="GO:0032049">
    <property type="term" value="P:cardiolipin biosynthetic process"/>
    <property type="evidence" value="ECO:0007669"/>
    <property type="project" value="UniProtKB-ARBA"/>
</dbReference>
<dbReference type="Pfam" id="PF13091">
    <property type="entry name" value="PLDc_2"/>
    <property type="match status" value="2"/>
</dbReference>
<dbReference type="Gene3D" id="3.30.870.10">
    <property type="entry name" value="Endonuclease Chain A"/>
    <property type="match status" value="2"/>
</dbReference>
<dbReference type="InterPro" id="IPR001736">
    <property type="entry name" value="PLipase_D/transphosphatidylase"/>
</dbReference>
<evidence type="ECO:0000313" key="3">
    <source>
        <dbReference type="Proteomes" id="UP000297475"/>
    </source>
</evidence>
<dbReference type="Proteomes" id="UP000297475">
    <property type="component" value="Unassembled WGS sequence"/>
</dbReference>
<dbReference type="GO" id="GO:0030572">
    <property type="term" value="F:phosphatidyltransferase activity"/>
    <property type="evidence" value="ECO:0007669"/>
    <property type="project" value="UniProtKB-ARBA"/>
</dbReference>
<accession>A0A4Z0WCE6</accession>
<evidence type="ECO:0000313" key="2">
    <source>
        <dbReference type="EMBL" id="TGG92041.1"/>
    </source>
</evidence>
<keyword evidence="3" id="KW-1185">Reference proteome</keyword>
<dbReference type="PANTHER" id="PTHR21248:SF12">
    <property type="entry name" value="CARDIOLIPIN SYNTHASE C"/>
    <property type="match status" value="1"/>
</dbReference>
<dbReference type="OrthoDB" id="9762009at2"/>
<comment type="caution">
    <text evidence="2">The sequence shown here is derived from an EMBL/GenBank/DDBJ whole genome shotgun (WGS) entry which is preliminary data.</text>
</comment>
<dbReference type="EMBL" id="SRMF01000006">
    <property type="protein sequence ID" value="TGG92041.1"/>
    <property type="molecule type" value="Genomic_DNA"/>
</dbReference>
<dbReference type="InterPro" id="IPR025202">
    <property type="entry name" value="PLD-like_dom"/>
</dbReference>
<sequence>MPTVCCSTGYTASFVLQEADGPIMRMPFSLLALFRCAGYSLSRFRVPRFLNDSCRVAVTGAVLALLTACTALPDVGSRPIEFAPTETEASCLTQRLIEVYGEDRVLASGPAESGFLLLKEGPDALEARLTLARKAEYSLDVQAFELLDQTSSRVLLAHLLEAADRGVQVRLLVDDWGNDYPSAWLASLATHDNIEVRIFNPFPLRPAWRLNYLTHFARVHRRMHNKAFVADNQVGIIGGRNTGDAYYEASPERIFLDLDVLTLGSVTRDISGAFDLYWNHQLASEASRVSLGRYGTSLNTIREEFASGLPEQRTSWQWDDGDFIWAPATLYVDDPGKILRPAGDITGHLMPRLLSEITPTQHEALFVTPYFVPGEEGTDILLDLIDRGIEIDLLTNSLAANNMPIVHSGYAPYRRELLEAGIRLWEVQPTPWSLYEDANDEPWQSVLTEQVTLHAKVWVFDRERVFIGSVNMDPRSFEHNTEIGLLIESPELAAQILDWMEPMKNRLAWRVVLEENGDKLWVEEPDVDSPGSEATAIANYDPDSSWWQRFRIGLYTLLPIEFLL</sequence>
<dbReference type="CDD" id="cd09111">
    <property type="entry name" value="PLDc_ymdC_like_1"/>
    <property type="match status" value="1"/>
</dbReference>
<name>A0A4Z0WCE6_9GAMM</name>